<dbReference type="CDD" id="cd04186">
    <property type="entry name" value="GT_2_like_c"/>
    <property type="match status" value="1"/>
</dbReference>
<evidence type="ECO:0000256" key="3">
    <source>
        <dbReference type="ARBA" id="ARBA00022676"/>
    </source>
</evidence>
<dbReference type="EMBL" id="WUUL01000010">
    <property type="protein sequence ID" value="MXQ54877.1"/>
    <property type="molecule type" value="Genomic_DNA"/>
</dbReference>
<dbReference type="Proteomes" id="UP000430692">
    <property type="component" value="Unassembled WGS sequence"/>
</dbReference>
<organism evidence="6 7">
    <name type="scientific">Shimazuella alba</name>
    <dbReference type="NCBI Taxonomy" id="2690964"/>
    <lineage>
        <taxon>Bacteria</taxon>
        <taxon>Bacillati</taxon>
        <taxon>Bacillota</taxon>
        <taxon>Bacilli</taxon>
        <taxon>Bacillales</taxon>
        <taxon>Thermoactinomycetaceae</taxon>
        <taxon>Shimazuella</taxon>
    </lineage>
</organism>
<proteinExistence type="inferred from homology"/>
<evidence type="ECO:0000256" key="4">
    <source>
        <dbReference type="ARBA" id="ARBA00022679"/>
    </source>
</evidence>
<dbReference type="InterPro" id="IPR029063">
    <property type="entry name" value="SAM-dependent_MTases_sf"/>
</dbReference>
<dbReference type="AlphaFoldDB" id="A0A6I4VTH0"/>
<dbReference type="Gene3D" id="3.90.550.10">
    <property type="entry name" value="Spore Coat Polysaccharide Biosynthesis Protein SpsA, Chain A"/>
    <property type="match status" value="1"/>
</dbReference>
<dbReference type="Gene3D" id="3.40.50.150">
    <property type="entry name" value="Vaccinia Virus protein VP39"/>
    <property type="match status" value="1"/>
</dbReference>
<dbReference type="Pfam" id="PF00535">
    <property type="entry name" value="Glycos_transf_2"/>
    <property type="match status" value="1"/>
</dbReference>
<reference evidence="6 7" key="1">
    <citation type="submission" date="2019-12" db="EMBL/GenBank/DDBJ databases">
        <title>Whole-genome analyses of novel actinobacteria.</title>
        <authorList>
            <person name="Sahin N."/>
            <person name="Saygin H."/>
        </authorList>
    </citation>
    <scope>NUCLEOTIDE SEQUENCE [LARGE SCALE GENOMIC DNA]</scope>
    <source>
        <strain evidence="6 7">KC615</strain>
    </source>
</reference>
<dbReference type="SUPFAM" id="SSF53335">
    <property type="entry name" value="S-adenosyl-L-methionine-dependent methyltransferases"/>
    <property type="match status" value="1"/>
</dbReference>
<dbReference type="PANTHER" id="PTHR43179">
    <property type="entry name" value="RHAMNOSYLTRANSFERASE WBBL"/>
    <property type="match status" value="1"/>
</dbReference>
<evidence type="ECO:0000259" key="5">
    <source>
        <dbReference type="Pfam" id="PF00535"/>
    </source>
</evidence>
<feature type="domain" description="Glycosyltransferase 2-like" evidence="5">
    <location>
        <begin position="6"/>
        <end position="172"/>
    </location>
</feature>
<accession>A0A6I4VTH0</accession>
<dbReference type="CDD" id="cd02440">
    <property type="entry name" value="AdoMet_MTases"/>
    <property type="match status" value="1"/>
</dbReference>
<dbReference type="PANTHER" id="PTHR43179:SF12">
    <property type="entry name" value="GALACTOFURANOSYLTRANSFERASE GLFT2"/>
    <property type="match status" value="1"/>
</dbReference>
<comment type="pathway">
    <text evidence="1">Cell wall biogenesis; cell wall polysaccharide biosynthesis.</text>
</comment>
<keyword evidence="4 6" id="KW-0808">Transferase</keyword>
<comment type="similarity">
    <text evidence="2">Belongs to the glycosyltransferase 2 family.</text>
</comment>
<dbReference type="InterPro" id="IPR001173">
    <property type="entry name" value="Glyco_trans_2-like"/>
</dbReference>
<name>A0A6I4VTH0_9BACL</name>
<gene>
    <name evidence="6" type="ORF">GSM42_14360</name>
</gene>
<evidence type="ECO:0000256" key="1">
    <source>
        <dbReference type="ARBA" id="ARBA00004776"/>
    </source>
</evidence>
<sequence>MSKKTSIVILTYNQVEMTKRCIDSIREHTPENYELIVVDNHSTDDTVSYLKEQKDIVCIFNDENRGFAGGCNQGIEISTGDYVLLLNNDTVVTSGWLSSMIRVIEKEKVGLVGPVSNYVSGAQQISVSYQTMEQLPAFADAYTQQMKNKDKQVLRLVGFCLLIKREVIEKIGVLDELYVKGSFEDDDYCLRAAIAGYQLRIALDSYVHHEGHVTFNNNQDLNIQHLYWLNRAKFIEKWNGDIIYYLFTRPEIIDMVPTDAKRILDVGCAAGATGVELMNRQDCQIFGIELNEQVAQIARGNYEDVRVGDLEKLTFEYPENYFDAIVFADVLEHLRDPWALLKQFHHYLRPGGTVICSIPNIGHAEALIPLLKGDFTYVPAGILDQTHLRFFTAKTVPTLFPDHLFQIESIAPKEMGVEKNTELFLQEVSHLGKRFGIELDQLAERARTYQLLVKAKKKI</sequence>
<evidence type="ECO:0000256" key="2">
    <source>
        <dbReference type="ARBA" id="ARBA00006739"/>
    </source>
</evidence>
<dbReference type="RefSeq" id="WP_160802232.1">
    <property type="nucleotide sequence ID" value="NZ_WUUL01000010.1"/>
</dbReference>
<dbReference type="Pfam" id="PF13489">
    <property type="entry name" value="Methyltransf_23"/>
    <property type="match status" value="1"/>
</dbReference>
<dbReference type="GO" id="GO:0016757">
    <property type="term" value="F:glycosyltransferase activity"/>
    <property type="evidence" value="ECO:0007669"/>
    <property type="project" value="UniProtKB-KW"/>
</dbReference>
<keyword evidence="7" id="KW-1185">Reference proteome</keyword>
<keyword evidence="3" id="KW-0328">Glycosyltransferase</keyword>
<dbReference type="InterPro" id="IPR029044">
    <property type="entry name" value="Nucleotide-diphossugar_trans"/>
</dbReference>
<dbReference type="SUPFAM" id="SSF53448">
    <property type="entry name" value="Nucleotide-diphospho-sugar transferases"/>
    <property type="match status" value="1"/>
</dbReference>
<evidence type="ECO:0000313" key="7">
    <source>
        <dbReference type="Proteomes" id="UP000430692"/>
    </source>
</evidence>
<evidence type="ECO:0000313" key="6">
    <source>
        <dbReference type="EMBL" id="MXQ54877.1"/>
    </source>
</evidence>
<protein>
    <submittedName>
        <fullName evidence="6">Glycosyltransferase</fullName>
    </submittedName>
</protein>
<comment type="caution">
    <text evidence="6">The sequence shown here is derived from an EMBL/GenBank/DDBJ whole genome shotgun (WGS) entry which is preliminary data.</text>
</comment>